<name>A0A9P0HTG6_NEZVI</name>
<evidence type="ECO:0000313" key="10">
    <source>
        <dbReference type="EMBL" id="CAH1407706.1"/>
    </source>
</evidence>
<evidence type="ECO:0000256" key="8">
    <source>
        <dbReference type="ARBA" id="ARBA00045743"/>
    </source>
</evidence>
<evidence type="ECO:0000256" key="5">
    <source>
        <dbReference type="ARBA" id="ARBA00023235"/>
    </source>
</evidence>
<dbReference type="InterPro" id="IPR008183">
    <property type="entry name" value="Aldose_1/G6P_1-epimerase"/>
</dbReference>
<dbReference type="Proteomes" id="UP001152798">
    <property type="component" value="Chromosome 7"/>
</dbReference>
<dbReference type="InterPro" id="IPR014718">
    <property type="entry name" value="GH-type_carb-bd"/>
</dbReference>
<keyword evidence="5" id="KW-0413">Isomerase</keyword>
<evidence type="ECO:0000256" key="6">
    <source>
        <dbReference type="ARBA" id="ARBA00023277"/>
    </source>
</evidence>
<dbReference type="AlphaFoldDB" id="A0A9P0HTG6"/>
<dbReference type="GO" id="GO:0030246">
    <property type="term" value="F:carbohydrate binding"/>
    <property type="evidence" value="ECO:0007669"/>
    <property type="project" value="InterPro"/>
</dbReference>
<dbReference type="InterPro" id="IPR011013">
    <property type="entry name" value="Gal_mutarotase_sf_dom"/>
</dbReference>
<dbReference type="PANTHER" id="PTHR10091:SF0">
    <property type="entry name" value="GALACTOSE MUTAROTASE"/>
    <property type="match status" value="1"/>
</dbReference>
<dbReference type="GO" id="GO:0006006">
    <property type="term" value="P:glucose metabolic process"/>
    <property type="evidence" value="ECO:0007669"/>
    <property type="project" value="TreeGrafter"/>
</dbReference>
<evidence type="ECO:0000256" key="4">
    <source>
        <dbReference type="ARBA" id="ARBA00021023"/>
    </source>
</evidence>
<evidence type="ECO:0000313" key="11">
    <source>
        <dbReference type="Proteomes" id="UP001152798"/>
    </source>
</evidence>
<dbReference type="PANTHER" id="PTHR10091">
    <property type="entry name" value="ALDOSE-1-EPIMERASE"/>
    <property type="match status" value="1"/>
</dbReference>
<accession>A0A9P0HTG6</accession>
<keyword evidence="11" id="KW-1185">Reference proteome</keyword>
<comment type="catalytic activity">
    <reaction evidence="1">
        <text>alpha-D-galactose = beta-D-galactose</text>
        <dbReference type="Rhea" id="RHEA:28675"/>
        <dbReference type="ChEBI" id="CHEBI:27667"/>
        <dbReference type="ChEBI" id="CHEBI:28061"/>
        <dbReference type="EC" id="5.1.3.3"/>
    </reaction>
    <physiologicalReaction direction="right-to-left" evidence="1">
        <dbReference type="Rhea" id="RHEA:28677"/>
    </physiologicalReaction>
</comment>
<gene>
    <name evidence="10" type="ORF">NEZAVI_LOCUS15367</name>
</gene>
<dbReference type="CDD" id="cd09019">
    <property type="entry name" value="galactose_mutarotase_like"/>
    <property type="match status" value="1"/>
</dbReference>
<dbReference type="Gene3D" id="2.70.98.10">
    <property type="match status" value="2"/>
</dbReference>
<evidence type="ECO:0000256" key="9">
    <source>
        <dbReference type="SAM" id="MobiDB-lite"/>
    </source>
</evidence>
<dbReference type="Pfam" id="PF01263">
    <property type="entry name" value="Aldose_epim"/>
    <property type="match status" value="1"/>
</dbReference>
<dbReference type="GO" id="GO:0004034">
    <property type="term" value="F:aldose 1-epimerase activity"/>
    <property type="evidence" value="ECO:0007669"/>
    <property type="project" value="UniProtKB-EC"/>
</dbReference>
<dbReference type="InterPro" id="IPR047215">
    <property type="entry name" value="Galactose_mutarotase-like"/>
</dbReference>
<protein>
    <recommendedName>
        <fullName evidence="4">Galactose mutarotase</fullName>
    </recommendedName>
    <alternativeName>
        <fullName evidence="7">Aldose 1-epimerase</fullName>
    </alternativeName>
</protein>
<evidence type="ECO:0000256" key="1">
    <source>
        <dbReference type="ARBA" id="ARBA00001712"/>
    </source>
</evidence>
<dbReference type="OrthoDB" id="274691at2759"/>
<reference evidence="10" key="1">
    <citation type="submission" date="2022-01" db="EMBL/GenBank/DDBJ databases">
        <authorList>
            <person name="King R."/>
        </authorList>
    </citation>
    <scope>NUCLEOTIDE SEQUENCE</scope>
</reference>
<comment type="pathway">
    <text evidence="2">Carbohydrate metabolism; galactose metabolism.</text>
</comment>
<dbReference type="GO" id="GO:0033499">
    <property type="term" value="P:galactose catabolic process via UDP-galactose, Leloir pathway"/>
    <property type="evidence" value="ECO:0007669"/>
    <property type="project" value="TreeGrafter"/>
</dbReference>
<sequence length="609" mass="68903">MTPVANANKPANINDALSPEALNARSENWNIQTSSYDLSYESEEEVEEEEFFKEPSYEIYEPPPPEERDIGKIIKDSFGFYRKEDLSEAELGRHRVTEEVVYRYTLCNANGMMVQVITLGAAITAIRMPDNKGVITDVTLGLNDLDDYQSEKNELCFGSLMGRFNSFISNGEIRIGKKDYSLSTNVKGIHHEKGGHIGFDKVLWESYVAYDRVIMTHVSPHLDEGYPGDLMVQISFHLTKDNCLVVNTTATTSQPTIISLGHNLYFNMAGHETGPEGLREQSILVNADKFVKVDKENIPTGVLENVGATYFDLRVPRPLWKAIAKLPGGGYDHVFCLTKGYPRESVSFACRLVHPPSGRYLEIMTDMPGLYINTGRNLPNTEALPPLEAQTGFSEEVYPEFCREEKMKEKEIKELQAKMAAKQTWPRQESIKESSEIKLPIPPDHPDTERKVLFKDKDASQQPHEHEKEEKGVSEARTEQEEKQSEEFKESDSDIEKHEETLIHSPDDEEQHDTQVGASMRFLKDVAESDEEENAAPRWTPPPPIIGRKGVAYKLNGGICFMSQEYPDAMKFKNFPKPVIKPGDKFSRTTIYKFGIIQPRSAADSTLYL</sequence>
<keyword evidence="6" id="KW-0119">Carbohydrate metabolism</keyword>
<comment type="function">
    <text evidence="8">Mutarotase that catalyzes the interconversion of beta-D-galactose and alpha-D-galactose during galactose metabolism. Beta-D-galactose is metabolized in the liver into glucose 1-phosphate, the primary metabolic fuel, by the action of four enzymes that constitute the Leloir pathway: GALM, GALK1 (galactokinase), GALT (galactose-1-phosphate uridylyltransferase) and GALE (UDP-galactose-4'-epimerase). Involved in the maintenance of the equilibrium between the beta- and alpha-anomers of galactose, therefore ensuring a sufficient supply of the alpha-anomer for GALK1. Also active on D-glucose although shows a preference for galactose over glucose.</text>
</comment>
<feature type="compositionally biased region" description="Basic and acidic residues" evidence="9">
    <location>
        <begin position="444"/>
        <end position="506"/>
    </location>
</feature>
<organism evidence="10 11">
    <name type="scientific">Nezara viridula</name>
    <name type="common">Southern green stink bug</name>
    <name type="synonym">Cimex viridulus</name>
    <dbReference type="NCBI Taxonomy" id="85310"/>
    <lineage>
        <taxon>Eukaryota</taxon>
        <taxon>Metazoa</taxon>
        <taxon>Ecdysozoa</taxon>
        <taxon>Arthropoda</taxon>
        <taxon>Hexapoda</taxon>
        <taxon>Insecta</taxon>
        <taxon>Pterygota</taxon>
        <taxon>Neoptera</taxon>
        <taxon>Paraneoptera</taxon>
        <taxon>Hemiptera</taxon>
        <taxon>Heteroptera</taxon>
        <taxon>Panheteroptera</taxon>
        <taxon>Pentatomomorpha</taxon>
        <taxon>Pentatomoidea</taxon>
        <taxon>Pentatomidae</taxon>
        <taxon>Pentatominae</taxon>
        <taxon>Nezara</taxon>
    </lineage>
</organism>
<dbReference type="SUPFAM" id="SSF74650">
    <property type="entry name" value="Galactose mutarotase-like"/>
    <property type="match status" value="1"/>
</dbReference>
<comment type="similarity">
    <text evidence="3">Belongs to the aldose epimerase family.</text>
</comment>
<evidence type="ECO:0000256" key="2">
    <source>
        <dbReference type="ARBA" id="ARBA00004947"/>
    </source>
</evidence>
<proteinExistence type="inferred from homology"/>
<feature type="region of interest" description="Disordered" evidence="9">
    <location>
        <begin position="418"/>
        <end position="513"/>
    </location>
</feature>
<evidence type="ECO:0000256" key="3">
    <source>
        <dbReference type="ARBA" id="ARBA00006206"/>
    </source>
</evidence>
<evidence type="ECO:0000256" key="7">
    <source>
        <dbReference type="ARBA" id="ARBA00032729"/>
    </source>
</evidence>
<dbReference type="EMBL" id="OV725083">
    <property type="protein sequence ID" value="CAH1407706.1"/>
    <property type="molecule type" value="Genomic_DNA"/>
</dbReference>